<evidence type="ECO:0000256" key="4">
    <source>
        <dbReference type="ARBA" id="ARBA00022737"/>
    </source>
</evidence>
<dbReference type="RefSeq" id="WP_189472778.1">
    <property type="nucleotide sequence ID" value="NZ_BMXS01000038.1"/>
</dbReference>
<keyword evidence="2" id="KW-0813">Transport</keyword>
<feature type="transmembrane region" description="Helical" evidence="7">
    <location>
        <begin position="529"/>
        <end position="547"/>
    </location>
</feature>
<sequence>MPLDAWLSLIVVIAVFPLMAFTRIGADMILLGAVVVLLTLDVIDPQQALTGFSSSGLFTVAFMYVLVASIRETGGIDLIIRYVLGRPTSEGGALLRLLVPVAGMSGFINNTPVVATYIPAVLSWSRRLAFPAHRFLLPLSFASILGGTITLFGTSTNLVVNGMLAERHPSLAMGLFDIAWVGVPVAVVGVIYLLTLGHRLLPQRRGAEQVFENPREFTIEMEVDPLGPLVDKTVEEAGLRHLQELFLVEIERDGNVVSVVGPGEKLKGGDRLVFAGTSAGAVELQQVRGLKPSYHGESSLEKDFKERRLVEAVVSDQCQFVGQRIREGHFRTLYGAAVLAVCRGGERVAGNLGQIRLQPADVLLLEARPPFIERHRQSRDFLLISQVNGAARPVHEKAWLAWSILLGVVAMATFGVLSLLNAAMLGAALAVVTGCCSIGAAKRSLDVQVLLTIAASFGLGAALESSGAAQTLAAAALGMAAGDPWLMLVMVYVVVALLTALITNNAAAVISFPIVVASAESMGVSPMPYVVAVMFAASASFITPIGYQTNLMVYGPGGYRFSDYLRVGGLLNILVALVALPLIPRIWPF</sequence>
<feature type="transmembrane region" description="Helical" evidence="7">
    <location>
        <begin position="49"/>
        <end position="70"/>
    </location>
</feature>
<keyword evidence="10" id="KW-1185">Reference proteome</keyword>
<name>A0ABQ2ZDK0_9GAMM</name>
<feature type="transmembrane region" description="Helical" evidence="7">
    <location>
        <begin position="399"/>
        <end position="417"/>
    </location>
</feature>
<evidence type="ECO:0000256" key="7">
    <source>
        <dbReference type="SAM" id="Phobius"/>
    </source>
</evidence>
<accession>A0ABQ2ZDK0</accession>
<evidence type="ECO:0000313" key="9">
    <source>
        <dbReference type="EMBL" id="GGY10361.1"/>
    </source>
</evidence>
<feature type="transmembrane region" description="Helical" evidence="7">
    <location>
        <begin position="423"/>
        <end position="441"/>
    </location>
</feature>
<dbReference type="Pfam" id="PF03600">
    <property type="entry name" value="CitMHS"/>
    <property type="match status" value="1"/>
</dbReference>
<keyword evidence="6 7" id="KW-0472">Membrane</keyword>
<evidence type="ECO:0000259" key="8">
    <source>
        <dbReference type="PROSITE" id="PS51202"/>
    </source>
</evidence>
<reference evidence="10" key="1">
    <citation type="journal article" date="2019" name="Int. J. Syst. Evol. Microbiol.">
        <title>The Global Catalogue of Microorganisms (GCM) 10K type strain sequencing project: providing services to taxonomists for standard genome sequencing and annotation.</title>
        <authorList>
            <consortium name="The Broad Institute Genomics Platform"/>
            <consortium name="The Broad Institute Genome Sequencing Center for Infectious Disease"/>
            <person name="Wu L."/>
            <person name="Ma J."/>
        </authorList>
    </citation>
    <scope>NUCLEOTIDE SEQUENCE [LARGE SCALE GENOMIC DNA]</scope>
    <source>
        <strain evidence="10">KCTC 22228</strain>
    </source>
</reference>
<feature type="domain" description="RCK C-terminal" evidence="8">
    <location>
        <begin position="206"/>
        <end position="293"/>
    </location>
</feature>
<evidence type="ECO:0000256" key="1">
    <source>
        <dbReference type="ARBA" id="ARBA00004141"/>
    </source>
</evidence>
<organism evidence="9 10">
    <name type="scientific">Litchfieldella qijiaojingensis</name>
    <dbReference type="NCBI Taxonomy" id="980347"/>
    <lineage>
        <taxon>Bacteria</taxon>
        <taxon>Pseudomonadati</taxon>
        <taxon>Pseudomonadota</taxon>
        <taxon>Gammaproteobacteria</taxon>
        <taxon>Oceanospirillales</taxon>
        <taxon>Halomonadaceae</taxon>
        <taxon>Litchfieldella</taxon>
    </lineage>
</organism>
<feature type="transmembrane region" description="Helical" evidence="7">
    <location>
        <begin position="173"/>
        <end position="195"/>
    </location>
</feature>
<evidence type="ECO:0000313" key="10">
    <source>
        <dbReference type="Proteomes" id="UP000653056"/>
    </source>
</evidence>
<feature type="transmembrane region" description="Helical" evidence="7">
    <location>
        <begin position="6"/>
        <end position="37"/>
    </location>
</feature>
<dbReference type="PANTHER" id="PTHR43652:SF2">
    <property type="entry name" value="BASIC AMINO ACID ANTIPORTER YFCC-RELATED"/>
    <property type="match status" value="1"/>
</dbReference>
<evidence type="ECO:0000256" key="5">
    <source>
        <dbReference type="ARBA" id="ARBA00022989"/>
    </source>
</evidence>
<dbReference type="InterPro" id="IPR006037">
    <property type="entry name" value="RCK_C"/>
</dbReference>
<dbReference type="InterPro" id="IPR036721">
    <property type="entry name" value="RCK_C_sf"/>
</dbReference>
<dbReference type="InterPro" id="IPR031312">
    <property type="entry name" value="Na/sul_symport_CS"/>
</dbReference>
<gene>
    <name evidence="9" type="ORF">GCM10007160_42000</name>
</gene>
<dbReference type="InterPro" id="IPR051679">
    <property type="entry name" value="DASS-Related_Transporters"/>
</dbReference>
<feature type="transmembrane region" description="Helical" evidence="7">
    <location>
        <begin position="567"/>
        <end position="587"/>
    </location>
</feature>
<dbReference type="SUPFAM" id="SSF116726">
    <property type="entry name" value="TrkA C-terminal domain-like"/>
    <property type="match status" value="2"/>
</dbReference>
<dbReference type="Gene3D" id="3.30.70.1450">
    <property type="entry name" value="Regulator of K+ conductance, C-terminal domain"/>
    <property type="match status" value="2"/>
</dbReference>
<feature type="domain" description="RCK C-terminal" evidence="8">
    <location>
        <begin position="297"/>
        <end position="381"/>
    </location>
</feature>
<dbReference type="Proteomes" id="UP000653056">
    <property type="component" value="Unassembled WGS sequence"/>
</dbReference>
<feature type="transmembrane region" description="Helical" evidence="7">
    <location>
        <begin position="135"/>
        <end position="153"/>
    </location>
</feature>
<keyword evidence="3 7" id="KW-0812">Transmembrane</keyword>
<dbReference type="PROSITE" id="PS51202">
    <property type="entry name" value="RCK_C"/>
    <property type="match status" value="2"/>
</dbReference>
<evidence type="ECO:0000256" key="6">
    <source>
        <dbReference type="ARBA" id="ARBA00023136"/>
    </source>
</evidence>
<dbReference type="PROSITE" id="PS01271">
    <property type="entry name" value="NA_SULFATE"/>
    <property type="match status" value="1"/>
</dbReference>
<keyword evidence="5 7" id="KW-1133">Transmembrane helix</keyword>
<feature type="transmembrane region" description="Helical" evidence="7">
    <location>
        <begin position="485"/>
        <end position="517"/>
    </location>
</feature>
<comment type="caution">
    <text evidence="9">The sequence shown here is derived from an EMBL/GenBank/DDBJ whole genome shotgun (WGS) entry which is preliminary data.</text>
</comment>
<evidence type="ECO:0000256" key="2">
    <source>
        <dbReference type="ARBA" id="ARBA00022448"/>
    </source>
</evidence>
<protein>
    <submittedName>
        <fullName evidence="9">Sodium:sulfate symporter</fullName>
    </submittedName>
</protein>
<proteinExistence type="predicted"/>
<keyword evidence="4" id="KW-0677">Repeat</keyword>
<comment type="subcellular location">
    <subcellularLocation>
        <location evidence="1">Membrane</location>
        <topology evidence="1">Multi-pass membrane protein</topology>
    </subcellularLocation>
</comment>
<dbReference type="InterPro" id="IPR004680">
    <property type="entry name" value="Cit_transptr-like_dom"/>
</dbReference>
<dbReference type="PANTHER" id="PTHR43652">
    <property type="entry name" value="BASIC AMINO ACID ANTIPORTER YFCC-RELATED"/>
    <property type="match status" value="1"/>
</dbReference>
<evidence type="ECO:0000256" key="3">
    <source>
        <dbReference type="ARBA" id="ARBA00022692"/>
    </source>
</evidence>
<dbReference type="EMBL" id="BMXS01000038">
    <property type="protein sequence ID" value="GGY10361.1"/>
    <property type="molecule type" value="Genomic_DNA"/>
</dbReference>
<dbReference type="Pfam" id="PF02080">
    <property type="entry name" value="TrkA_C"/>
    <property type="match status" value="1"/>
</dbReference>